<reference evidence="4" key="1">
    <citation type="journal article" date="2014" name="Int. J. Syst. Evol. Microbiol.">
        <title>Complete genome sequence of Corynebacterium casei LMG S-19264T (=DSM 44701T), isolated from a smear-ripened cheese.</title>
        <authorList>
            <consortium name="US DOE Joint Genome Institute (JGI-PGF)"/>
            <person name="Walter F."/>
            <person name="Albersmeier A."/>
            <person name="Kalinowski J."/>
            <person name="Ruckert C."/>
        </authorList>
    </citation>
    <scope>NUCLEOTIDE SEQUENCE</scope>
    <source>
        <strain evidence="4">JCM 3346</strain>
    </source>
</reference>
<proteinExistence type="inferred from homology"/>
<dbReference type="Gene3D" id="1.10.4080.10">
    <property type="entry name" value="ADP-ribosylation/Crystallin J1"/>
    <property type="match status" value="1"/>
</dbReference>
<feature type="binding site" evidence="3">
    <location>
        <position position="267"/>
    </location>
    <ligand>
        <name>Mg(2+)</name>
        <dbReference type="ChEBI" id="CHEBI:18420"/>
        <label>1</label>
    </ligand>
</feature>
<dbReference type="GO" id="GO:0046872">
    <property type="term" value="F:metal ion binding"/>
    <property type="evidence" value="ECO:0007669"/>
    <property type="project" value="UniProtKB-KW"/>
</dbReference>
<reference evidence="4" key="2">
    <citation type="submission" date="2020-09" db="EMBL/GenBank/DDBJ databases">
        <authorList>
            <person name="Sun Q."/>
            <person name="Ohkuma M."/>
        </authorList>
    </citation>
    <scope>NUCLEOTIDE SEQUENCE</scope>
    <source>
        <strain evidence="4">JCM 3346</strain>
    </source>
</reference>
<accession>A0A918CB20</accession>
<feature type="binding site" evidence="3">
    <location>
        <position position="266"/>
    </location>
    <ligand>
        <name>Mg(2+)</name>
        <dbReference type="ChEBI" id="CHEBI:18420"/>
        <label>1</label>
    </ligand>
</feature>
<dbReference type="SUPFAM" id="SSF101478">
    <property type="entry name" value="ADP-ribosylglycohydrolase"/>
    <property type="match status" value="1"/>
</dbReference>
<dbReference type="PANTHER" id="PTHR16222">
    <property type="entry name" value="ADP-RIBOSYLGLYCOHYDROLASE"/>
    <property type="match status" value="1"/>
</dbReference>
<evidence type="ECO:0000313" key="4">
    <source>
        <dbReference type="EMBL" id="GGR15047.1"/>
    </source>
</evidence>
<evidence type="ECO:0000256" key="2">
    <source>
        <dbReference type="ARBA" id="ARBA00022801"/>
    </source>
</evidence>
<sequence length="547" mass="56713">MTPDGAESFGLRAFDELAARRQLELGHRSNVEKWLGMDGDARRPREVIGDRIQAVIDAVLGFAGDGPETVSFPEPLTASVALDERLELIIRFGMDDADLIERRIGVERRIAVSPHRFAPSAVLWLLLSRRWPGRVSAQDGAVEPLQLRRVPRGGGFELVPADAHELGWGPLVVDAADAVELAWACGVAPAELIARAGEMRAADRRAGLEGPASVDDRIVGALLGGAVGDALGFPVEFDDGATAERRLAEAGGGFVRPSAGPLGAISDDTQLTMFTAEALARRTGDDAAAVRQAGHGANLAWYRTQCATSPAGDARGLAAEPWLYARRAPGATMMSSLAAVAAEARADRVADAVNDSKGCGTVMRSAPFGLVLDWSPAQAYGAAAATARLTHGHPSAAASAGAFAMLVRLLVDGHGLAGALGLVLAELRLRDPLDGAETDAALRGAIFAAGLARPSRHRLEALGEGWVAEEALAIAVYAALSHPEPDEVGRALALAVAHGGDSDSTGSICGNLLGAVHGSAALPAALVRTVEGAEQLRTLAAELRAAR</sequence>
<evidence type="ECO:0008006" key="6">
    <source>
        <dbReference type="Google" id="ProtNLM"/>
    </source>
</evidence>
<gene>
    <name evidence="4" type="ORF">GCM10010196_04690</name>
</gene>
<protein>
    <recommendedName>
        <fullName evidence="6">ADP-ribosylglycohydrolase</fullName>
    </recommendedName>
</protein>
<name>A0A918CB20_AGRME</name>
<comment type="similarity">
    <text evidence="1">Belongs to the ADP-ribosylglycohydrolase family.</text>
</comment>
<dbReference type="GO" id="GO:0016787">
    <property type="term" value="F:hydrolase activity"/>
    <property type="evidence" value="ECO:0007669"/>
    <property type="project" value="UniProtKB-KW"/>
</dbReference>
<dbReference type="Pfam" id="PF03747">
    <property type="entry name" value="ADP_ribosyl_GH"/>
    <property type="match status" value="1"/>
</dbReference>
<keyword evidence="3" id="KW-0460">Magnesium</keyword>
<evidence type="ECO:0000256" key="3">
    <source>
        <dbReference type="PIRSR" id="PIRSR605502-1"/>
    </source>
</evidence>
<comment type="caution">
    <text evidence="4">The sequence shown here is derived from an EMBL/GenBank/DDBJ whole genome shotgun (WGS) entry which is preliminary data.</text>
</comment>
<feature type="binding site" evidence="3">
    <location>
        <position position="503"/>
    </location>
    <ligand>
        <name>Mg(2+)</name>
        <dbReference type="ChEBI" id="CHEBI:18420"/>
        <label>1</label>
    </ligand>
</feature>
<dbReference type="AlphaFoldDB" id="A0A918CB20"/>
<evidence type="ECO:0000256" key="1">
    <source>
        <dbReference type="ARBA" id="ARBA00010702"/>
    </source>
</evidence>
<keyword evidence="2" id="KW-0378">Hydrolase</keyword>
<dbReference type="EMBL" id="BMRJ01000001">
    <property type="protein sequence ID" value="GGR15047.1"/>
    <property type="molecule type" value="Genomic_DNA"/>
</dbReference>
<dbReference type="PANTHER" id="PTHR16222:SF24">
    <property type="entry name" value="ADP-RIBOSYLHYDROLASE ARH3"/>
    <property type="match status" value="1"/>
</dbReference>
<evidence type="ECO:0000313" key="5">
    <source>
        <dbReference type="Proteomes" id="UP000610303"/>
    </source>
</evidence>
<dbReference type="InterPro" id="IPR036705">
    <property type="entry name" value="Ribosyl_crysJ1_sf"/>
</dbReference>
<feature type="binding site" evidence="3">
    <location>
        <position position="504"/>
    </location>
    <ligand>
        <name>Mg(2+)</name>
        <dbReference type="ChEBI" id="CHEBI:18420"/>
        <label>1</label>
    </ligand>
</feature>
<keyword evidence="5" id="KW-1185">Reference proteome</keyword>
<dbReference type="InterPro" id="IPR050792">
    <property type="entry name" value="ADP-ribosylglycohydrolase"/>
</dbReference>
<feature type="binding site" evidence="3">
    <location>
        <position position="501"/>
    </location>
    <ligand>
        <name>Mg(2+)</name>
        <dbReference type="ChEBI" id="CHEBI:18420"/>
        <label>1</label>
    </ligand>
</feature>
<keyword evidence="3" id="KW-0479">Metal-binding</keyword>
<dbReference type="Proteomes" id="UP000610303">
    <property type="component" value="Unassembled WGS sequence"/>
</dbReference>
<dbReference type="InterPro" id="IPR005502">
    <property type="entry name" value="Ribosyl_crysJ1"/>
</dbReference>
<feature type="binding site" evidence="3">
    <location>
        <position position="268"/>
    </location>
    <ligand>
        <name>Mg(2+)</name>
        <dbReference type="ChEBI" id="CHEBI:18420"/>
        <label>1</label>
    </ligand>
</feature>
<comment type="cofactor">
    <cofactor evidence="3">
        <name>Mg(2+)</name>
        <dbReference type="ChEBI" id="CHEBI:18420"/>
    </cofactor>
    <text evidence="3">Binds 2 magnesium ions per subunit.</text>
</comment>
<organism evidence="4 5">
    <name type="scientific">Agromyces mediolanus</name>
    <name type="common">Corynebacterium mediolanum</name>
    <dbReference type="NCBI Taxonomy" id="41986"/>
    <lineage>
        <taxon>Bacteria</taxon>
        <taxon>Bacillati</taxon>
        <taxon>Actinomycetota</taxon>
        <taxon>Actinomycetes</taxon>
        <taxon>Micrococcales</taxon>
        <taxon>Microbacteriaceae</taxon>
        <taxon>Agromyces</taxon>
    </lineage>
</organism>